<dbReference type="InterPro" id="IPR051601">
    <property type="entry name" value="Serine_prot/Carboxylest_S33"/>
</dbReference>
<dbReference type="SUPFAM" id="SSF53474">
    <property type="entry name" value="alpha/beta-Hydrolases"/>
    <property type="match status" value="1"/>
</dbReference>
<comment type="caution">
    <text evidence="5">The sequence shown here is derived from an EMBL/GenBank/DDBJ whole genome shotgun (WGS) entry which is preliminary data.</text>
</comment>
<dbReference type="RefSeq" id="WP_346162474.1">
    <property type="nucleotide sequence ID" value="NZ_BAAAOQ010000005.1"/>
</dbReference>
<protein>
    <submittedName>
        <fullName evidence="5">Alpha/beta hydrolase</fullName>
    </submittedName>
</protein>
<gene>
    <name evidence="5" type="ORF">GCM10009787_18640</name>
</gene>
<organism evidence="5 6">
    <name type="scientific">Streptomyces bangladeshensis</name>
    <dbReference type="NCBI Taxonomy" id="295352"/>
    <lineage>
        <taxon>Bacteria</taxon>
        <taxon>Bacillati</taxon>
        <taxon>Actinomycetota</taxon>
        <taxon>Actinomycetes</taxon>
        <taxon>Kitasatosporales</taxon>
        <taxon>Streptomycetaceae</taxon>
        <taxon>Streptomyces</taxon>
    </lineage>
</organism>
<dbReference type="Proteomes" id="UP001501391">
    <property type="component" value="Unassembled WGS sequence"/>
</dbReference>
<evidence type="ECO:0000313" key="5">
    <source>
        <dbReference type="EMBL" id="GAA2194088.1"/>
    </source>
</evidence>
<comment type="similarity">
    <text evidence="1">Belongs to the peptidase S33 family.</text>
</comment>
<dbReference type="Gene3D" id="3.40.50.1820">
    <property type="entry name" value="alpha/beta hydrolase"/>
    <property type="match status" value="1"/>
</dbReference>
<evidence type="ECO:0000256" key="1">
    <source>
        <dbReference type="ARBA" id="ARBA00010088"/>
    </source>
</evidence>
<evidence type="ECO:0000313" key="6">
    <source>
        <dbReference type="Proteomes" id="UP001501391"/>
    </source>
</evidence>
<evidence type="ECO:0000256" key="2">
    <source>
        <dbReference type="ARBA" id="ARBA00022729"/>
    </source>
</evidence>
<dbReference type="InterPro" id="IPR029058">
    <property type="entry name" value="AB_hydrolase_fold"/>
</dbReference>
<dbReference type="PANTHER" id="PTHR43248">
    <property type="entry name" value="2-SUCCINYL-6-HYDROXY-2,4-CYCLOHEXADIENE-1-CARBOXYLATE SYNTHASE"/>
    <property type="match status" value="1"/>
</dbReference>
<dbReference type="GO" id="GO:0016787">
    <property type="term" value="F:hydrolase activity"/>
    <property type="evidence" value="ECO:0007669"/>
    <property type="project" value="UniProtKB-KW"/>
</dbReference>
<dbReference type="EMBL" id="BAAAOQ010000005">
    <property type="protein sequence ID" value="GAA2194088.1"/>
    <property type="molecule type" value="Genomic_DNA"/>
</dbReference>
<keyword evidence="2" id="KW-0732">Signal</keyword>
<sequence>MPKTGERLTWTAAGSGERLEYATLEVPLDHTDPDGERISLALSRLRAGDPARRRGVLIGVTGGPGGDGGLGTGMPSRLAGTPLAEVYDLIGFDPRGTGASTPLRIEVTPTTVPFDSRPPDSVFEAMAADMRERELGCLRAGGDTRPHINTRNTARDLESIRVALGEEKLNFLGYAYGSYVGAVYGTMFPEHLDRSVLDSCVHPRWTWRQQFLAQARAVRENVDRWAEWTARRDNHFALGTTAALAVAAVEGVAAALEGRLGAAVRTSFDGIVGGLATDRSAWERLGLLVGALRAATAEGDDERTAALLAEHATGGWGARASEQWRQSVLEAVTLETEWPADLETYYADMRVCRERYPYGHGVLRAAPWVGAFRTFQSPEPPTVLARDGYPTGLVVQADGDPMDHREGGEALAELLGHHLITVEDSGDHEVYVLSGSNPRLEAYVERYLVDGVLPPPRVSVPGARQAPPVPEDA</sequence>
<keyword evidence="3 5" id="KW-0378">Hydrolase</keyword>
<evidence type="ECO:0000256" key="3">
    <source>
        <dbReference type="ARBA" id="ARBA00022801"/>
    </source>
</evidence>
<reference evidence="5 6" key="1">
    <citation type="journal article" date="2019" name="Int. J. Syst. Evol. Microbiol.">
        <title>The Global Catalogue of Microorganisms (GCM) 10K type strain sequencing project: providing services to taxonomists for standard genome sequencing and annotation.</title>
        <authorList>
            <consortium name="The Broad Institute Genomics Platform"/>
            <consortium name="The Broad Institute Genome Sequencing Center for Infectious Disease"/>
            <person name="Wu L."/>
            <person name="Ma J."/>
        </authorList>
    </citation>
    <scope>NUCLEOTIDE SEQUENCE [LARGE SCALE GENOMIC DNA]</scope>
    <source>
        <strain evidence="5 6">JCM 14924</strain>
    </source>
</reference>
<proteinExistence type="inferred from homology"/>
<dbReference type="PANTHER" id="PTHR43248:SF29">
    <property type="entry name" value="TRIPEPTIDYL AMINOPEPTIDASE"/>
    <property type="match status" value="1"/>
</dbReference>
<accession>A0ABN3BDP8</accession>
<dbReference type="Pfam" id="PF00561">
    <property type="entry name" value="Abhydrolase_1"/>
    <property type="match status" value="1"/>
</dbReference>
<keyword evidence="6" id="KW-1185">Reference proteome</keyword>
<name>A0ABN3BDP8_9ACTN</name>
<feature type="domain" description="AB hydrolase-1" evidence="4">
    <location>
        <begin position="60"/>
        <end position="431"/>
    </location>
</feature>
<evidence type="ECO:0000259" key="4">
    <source>
        <dbReference type="Pfam" id="PF00561"/>
    </source>
</evidence>
<dbReference type="InterPro" id="IPR000073">
    <property type="entry name" value="AB_hydrolase_1"/>
</dbReference>